<name>A0A934SIB7_9MICO</name>
<dbReference type="Gene3D" id="3.40.960.10">
    <property type="entry name" value="VSR Endonuclease"/>
    <property type="match status" value="1"/>
</dbReference>
<evidence type="ECO:0000259" key="1">
    <source>
        <dbReference type="Pfam" id="PF04480"/>
    </source>
</evidence>
<protein>
    <submittedName>
        <fullName evidence="2">DUF559 domain-containing protein</fullName>
    </submittedName>
</protein>
<dbReference type="RefSeq" id="WP_200555550.1">
    <property type="nucleotide sequence ID" value="NZ_JAEPES010000002.1"/>
</dbReference>
<dbReference type="Pfam" id="PF04480">
    <property type="entry name" value="DUF559"/>
    <property type="match status" value="1"/>
</dbReference>
<reference evidence="2" key="1">
    <citation type="submission" date="2021-01" db="EMBL/GenBank/DDBJ databases">
        <title>Lacisediminihabitans sp. nov. strain G11-30, isolated from Antarctic Soil.</title>
        <authorList>
            <person name="Li J."/>
        </authorList>
    </citation>
    <scope>NUCLEOTIDE SEQUENCE</scope>
    <source>
        <strain evidence="2">G11-30</strain>
    </source>
</reference>
<feature type="domain" description="DUF559" evidence="1">
    <location>
        <begin position="225"/>
        <end position="287"/>
    </location>
</feature>
<dbReference type="EMBL" id="JAEPES010000002">
    <property type="protein sequence ID" value="MBK4347181.1"/>
    <property type="molecule type" value="Genomic_DNA"/>
</dbReference>
<dbReference type="AlphaFoldDB" id="A0A934SIB7"/>
<dbReference type="InterPro" id="IPR011335">
    <property type="entry name" value="Restrct_endonuc-II-like"/>
</dbReference>
<dbReference type="Proteomes" id="UP000636458">
    <property type="component" value="Unassembled WGS sequence"/>
</dbReference>
<organism evidence="2 3">
    <name type="scientific">Lacisediminihabitans changchengi</name>
    <dbReference type="NCBI Taxonomy" id="2787634"/>
    <lineage>
        <taxon>Bacteria</taxon>
        <taxon>Bacillati</taxon>
        <taxon>Actinomycetota</taxon>
        <taxon>Actinomycetes</taxon>
        <taxon>Micrococcales</taxon>
        <taxon>Microbacteriaceae</taxon>
        <taxon>Lacisediminihabitans</taxon>
    </lineage>
</organism>
<dbReference type="InterPro" id="IPR007569">
    <property type="entry name" value="DUF559"/>
</dbReference>
<comment type="caution">
    <text evidence="2">The sequence shown here is derived from an EMBL/GenBank/DDBJ whole genome shotgun (WGS) entry which is preliminary data.</text>
</comment>
<accession>A0A934SIB7</accession>
<keyword evidence="3" id="KW-1185">Reference proteome</keyword>
<evidence type="ECO:0000313" key="3">
    <source>
        <dbReference type="Proteomes" id="UP000636458"/>
    </source>
</evidence>
<gene>
    <name evidence="2" type="ORF">IV501_06000</name>
</gene>
<proteinExistence type="predicted"/>
<dbReference type="SUPFAM" id="SSF52980">
    <property type="entry name" value="Restriction endonuclease-like"/>
    <property type="match status" value="1"/>
</dbReference>
<sequence length="293" mass="33388">MTESDIQPFRVRDAIAAGVEANDLRGRRWNRTVHSIRSTEPDLDFIARCRLFALRMPPTAAFSHSTAAQLLGFPVPWRLERSSDLHIVIPAPARGPHATHIRGHRLSLRDQDILAQEGLRMTAPPRTWCDLASQLSVHELVAVGDHLIHWRLPIVTTAELSDAVTHFPGRRGLPRMRAALPLLDAHAESPPESILRVIIAHGGLPTPSINHVLVQTDDGPAIRPDFTFVEQKLILEYQGDYHRPKEQWRKDMTRRTRLEGKGWRVMEINWDDLKDPTELVARIREHLNLPRPR</sequence>
<evidence type="ECO:0000313" key="2">
    <source>
        <dbReference type="EMBL" id="MBK4347181.1"/>
    </source>
</evidence>